<evidence type="ECO:0000313" key="3">
    <source>
        <dbReference type="EMBL" id="GLK73472.1"/>
    </source>
</evidence>
<dbReference type="CDD" id="cd00093">
    <property type="entry name" value="HTH_XRE"/>
    <property type="match status" value="1"/>
</dbReference>
<dbReference type="AlphaFoldDB" id="A0A9W6JA21"/>
<evidence type="ECO:0000313" key="4">
    <source>
        <dbReference type="Proteomes" id="UP001143370"/>
    </source>
</evidence>
<dbReference type="RefSeq" id="WP_271188700.1">
    <property type="nucleotide sequence ID" value="NZ_BSFJ01000026.1"/>
</dbReference>
<organism evidence="3 4">
    <name type="scientific">Ancylobacter dichloromethanicus</name>
    <dbReference type="NCBI Taxonomy" id="518825"/>
    <lineage>
        <taxon>Bacteria</taxon>
        <taxon>Pseudomonadati</taxon>
        <taxon>Pseudomonadota</taxon>
        <taxon>Alphaproteobacteria</taxon>
        <taxon>Hyphomicrobiales</taxon>
        <taxon>Xanthobacteraceae</taxon>
        <taxon>Ancylobacter</taxon>
    </lineage>
</organism>
<feature type="region of interest" description="Disordered" evidence="1">
    <location>
        <begin position="1"/>
        <end position="22"/>
    </location>
</feature>
<evidence type="ECO:0000256" key="1">
    <source>
        <dbReference type="SAM" id="MobiDB-lite"/>
    </source>
</evidence>
<accession>A0A9W6JA21</accession>
<dbReference type="SUPFAM" id="SSF47413">
    <property type="entry name" value="lambda repressor-like DNA-binding domains"/>
    <property type="match status" value="1"/>
</dbReference>
<feature type="domain" description="HTH cro/C1-type" evidence="2">
    <location>
        <begin position="55"/>
        <end position="92"/>
    </location>
</feature>
<gene>
    <name evidence="3" type="ORF">GCM10017643_35890</name>
</gene>
<comment type="caution">
    <text evidence="3">The sequence shown here is derived from an EMBL/GenBank/DDBJ whole genome shotgun (WGS) entry which is preliminary data.</text>
</comment>
<dbReference type="InterPro" id="IPR001387">
    <property type="entry name" value="Cro/C1-type_HTH"/>
</dbReference>
<dbReference type="PROSITE" id="PS50943">
    <property type="entry name" value="HTH_CROC1"/>
    <property type="match status" value="1"/>
</dbReference>
<dbReference type="EMBL" id="BSFJ01000026">
    <property type="protein sequence ID" value="GLK73472.1"/>
    <property type="molecule type" value="Genomic_DNA"/>
</dbReference>
<keyword evidence="4" id="KW-1185">Reference proteome</keyword>
<sequence>MIRARLNSEPWSTCPPMPPARKPLPVDHSILNEMLAIRLQQLESENGGMEAFLPKTGLARGTYYTILRGIGNPTLKTMERIASSLNMSVLELLGFEVDDARRALRKNGVDYDEVVSAIDKKNQADRRLARQSRSSKLPG</sequence>
<evidence type="ECO:0000259" key="2">
    <source>
        <dbReference type="PROSITE" id="PS50943"/>
    </source>
</evidence>
<dbReference type="Proteomes" id="UP001143370">
    <property type="component" value="Unassembled WGS sequence"/>
</dbReference>
<dbReference type="GO" id="GO:0003677">
    <property type="term" value="F:DNA binding"/>
    <property type="evidence" value="ECO:0007669"/>
    <property type="project" value="InterPro"/>
</dbReference>
<name>A0A9W6JA21_9HYPH</name>
<protein>
    <recommendedName>
        <fullName evidence="2">HTH cro/C1-type domain-containing protein</fullName>
    </recommendedName>
</protein>
<feature type="compositionally biased region" description="Pro residues" evidence="1">
    <location>
        <begin position="13"/>
        <end position="22"/>
    </location>
</feature>
<reference evidence="3" key="2">
    <citation type="submission" date="2023-01" db="EMBL/GenBank/DDBJ databases">
        <authorList>
            <person name="Sun Q."/>
            <person name="Evtushenko L."/>
        </authorList>
    </citation>
    <scope>NUCLEOTIDE SEQUENCE</scope>
    <source>
        <strain evidence="3">VKM B-2484</strain>
    </source>
</reference>
<proteinExistence type="predicted"/>
<dbReference type="InterPro" id="IPR010982">
    <property type="entry name" value="Lambda_DNA-bd_dom_sf"/>
</dbReference>
<reference evidence="3" key="1">
    <citation type="journal article" date="2014" name="Int. J. Syst. Evol. Microbiol.">
        <title>Complete genome sequence of Corynebacterium casei LMG S-19264T (=DSM 44701T), isolated from a smear-ripened cheese.</title>
        <authorList>
            <consortium name="US DOE Joint Genome Institute (JGI-PGF)"/>
            <person name="Walter F."/>
            <person name="Albersmeier A."/>
            <person name="Kalinowski J."/>
            <person name="Ruckert C."/>
        </authorList>
    </citation>
    <scope>NUCLEOTIDE SEQUENCE</scope>
    <source>
        <strain evidence="3">VKM B-2484</strain>
    </source>
</reference>
<dbReference type="Gene3D" id="1.10.260.40">
    <property type="entry name" value="lambda repressor-like DNA-binding domains"/>
    <property type="match status" value="1"/>
</dbReference>